<evidence type="ECO:0000256" key="5">
    <source>
        <dbReference type="PROSITE-ProRule" id="PRU00520"/>
    </source>
</evidence>
<evidence type="ECO:0000313" key="10">
    <source>
        <dbReference type="Proteomes" id="UP000440578"/>
    </source>
</evidence>
<keyword evidence="10" id="KW-1185">Reference proteome</keyword>
<reference evidence="9 10" key="1">
    <citation type="submission" date="2019-07" db="EMBL/GenBank/DDBJ databases">
        <title>Draft genome assembly of a fouling barnacle, Amphibalanus amphitrite (Darwin, 1854): The first reference genome for Thecostraca.</title>
        <authorList>
            <person name="Kim W."/>
        </authorList>
    </citation>
    <scope>NUCLEOTIDE SEQUENCE [LARGE SCALE GENOMIC DNA]</scope>
    <source>
        <strain evidence="9">SNU_AA5</strain>
        <tissue evidence="9">Soma without cirri and trophi</tissue>
    </source>
</reference>
<dbReference type="GO" id="GO:0003998">
    <property type="term" value="F:acylphosphatase activity"/>
    <property type="evidence" value="ECO:0007669"/>
    <property type="project" value="UniProtKB-EC"/>
</dbReference>
<dbReference type="PROSITE" id="PS51160">
    <property type="entry name" value="ACYLPHOSPHATASE_3"/>
    <property type="match status" value="1"/>
</dbReference>
<dbReference type="PRINTS" id="PR00112">
    <property type="entry name" value="ACYLPHPHTASE"/>
</dbReference>
<dbReference type="InterPro" id="IPR017968">
    <property type="entry name" value="Acylphosphatase_CS"/>
</dbReference>
<dbReference type="InterPro" id="IPR036046">
    <property type="entry name" value="Acylphosphatase-like_dom_sf"/>
</dbReference>
<keyword evidence="7" id="KW-0472">Membrane</keyword>
<feature type="domain" description="Acylphosphatase-like" evidence="8">
    <location>
        <begin position="60"/>
        <end position="150"/>
    </location>
</feature>
<dbReference type="SUPFAM" id="SSF54975">
    <property type="entry name" value="Acylphosphatase/BLUF domain-like"/>
    <property type="match status" value="1"/>
</dbReference>
<dbReference type="Pfam" id="PF00708">
    <property type="entry name" value="Acylphosphatase"/>
    <property type="match status" value="1"/>
</dbReference>
<feature type="transmembrane region" description="Helical" evidence="7">
    <location>
        <begin position="12"/>
        <end position="32"/>
    </location>
</feature>
<dbReference type="EC" id="3.6.1.7" evidence="2 5"/>
<comment type="catalytic activity">
    <reaction evidence="4 5">
        <text>an acyl phosphate + H2O = a carboxylate + phosphate + H(+)</text>
        <dbReference type="Rhea" id="RHEA:14965"/>
        <dbReference type="ChEBI" id="CHEBI:15377"/>
        <dbReference type="ChEBI" id="CHEBI:15378"/>
        <dbReference type="ChEBI" id="CHEBI:29067"/>
        <dbReference type="ChEBI" id="CHEBI:43474"/>
        <dbReference type="ChEBI" id="CHEBI:59918"/>
        <dbReference type="EC" id="3.6.1.7"/>
    </reaction>
</comment>
<evidence type="ECO:0000256" key="2">
    <source>
        <dbReference type="ARBA" id="ARBA00012150"/>
    </source>
</evidence>
<dbReference type="PROSITE" id="PS00150">
    <property type="entry name" value="ACYLPHOSPHATASE_1"/>
    <property type="match status" value="1"/>
</dbReference>
<name>A0A6A4WD76_AMPAM</name>
<dbReference type="Proteomes" id="UP000440578">
    <property type="component" value="Unassembled WGS sequence"/>
</dbReference>
<feature type="active site" evidence="5">
    <location>
        <position position="75"/>
    </location>
</feature>
<dbReference type="InterPro" id="IPR020456">
    <property type="entry name" value="Acylphosphatase"/>
</dbReference>
<dbReference type="Gene3D" id="3.30.70.100">
    <property type="match status" value="1"/>
</dbReference>
<gene>
    <name evidence="9" type="primary">ACYP1</name>
    <name evidence="9" type="ORF">FJT64_002912</name>
</gene>
<comment type="similarity">
    <text evidence="1 6">Belongs to the acylphosphatase family.</text>
</comment>
<protein>
    <recommendedName>
        <fullName evidence="2 5">acylphosphatase</fullName>
        <ecNumber evidence="2 5">3.6.1.7</ecNumber>
    </recommendedName>
</protein>
<dbReference type="PANTHER" id="PTHR10029:SF3">
    <property type="entry name" value="ACYLPHOSPHATASE-RELATED"/>
    <property type="match status" value="1"/>
</dbReference>
<proteinExistence type="inferred from homology"/>
<evidence type="ECO:0000256" key="1">
    <source>
        <dbReference type="ARBA" id="ARBA00005614"/>
    </source>
</evidence>
<keyword evidence="3 5" id="KW-0378">Hydrolase</keyword>
<feature type="active site" evidence="5">
    <location>
        <position position="93"/>
    </location>
</feature>
<sequence>MAQQILNTRMIVTLLEVATLLAGFLAVIFTWYTPASPPSLASPSVLSSEPKSATMSPLVSVEFEVFGRVQGVFFRKYTQRTARDLGLVGWCLNTRHDTVQGHVQGPADAVARMKRWLSEKGSPQSKIDRCEFHNEHNVAELAYKEFAVRH</sequence>
<evidence type="ECO:0000256" key="4">
    <source>
        <dbReference type="ARBA" id="ARBA00047645"/>
    </source>
</evidence>
<evidence type="ECO:0000256" key="6">
    <source>
        <dbReference type="RuleBase" id="RU004168"/>
    </source>
</evidence>
<keyword evidence="7" id="KW-1133">Transmembrane helix</keyword>
<comment type="caution">
    <text evidence="9">The sequence shown here is derived from an EMBL/GenBank/DDBJ whole genome shotgun (WGS) entry which is preliminary data.</text>
</comment>
<dbReference type="FunFam" id="3.30.70.100:FF:000011">
    <property type="entry name" value="Acylphosphatase"/>
    <property type="match status" value="1"/>
</dbReference>
<evidence type="ECO:0000259" key="8">
    <source>
        <dbReference type="PROSITE" id="PS51160"/>
    </source>
</evidence>
<dbReference type="AlphaFoldDB" id="A0A6A4WD76"/>
<evidence type="ECO:0000256" key="3">
    <source>
        <dbReference type="ARBA" id="ARBA00022801"/>
    </source>
</evidence>
<accession>A0A6A4WD76</accession>
<dbReference type="PANTHER" id="PTHR10029">
    <property type="entry name" value="ACYLPHOSPHATASE"/>
    <property type="match status" value="1"/>
</dbReference>
<evidence type="ECO:0000313" key="9">
    <source>
        <dbReference type="EMBL" id="KAF0303179.1"/>
    </source>
</evidence>
<dbReference type="EMBL" id="VIIS01000969">
    <property type="protein sequence ID" value="KAF0303179.1"/>
    <property type="molecule type" value="Genomic_DNA"/>
</dbReference>
<dbReference type="InterPro" id="IPR001792">
    <property type="entry name" value="Acylphosphatase-like_dom"/>
</dbReference>
<organism evidence="9 10">
    <name type="scientific">Amphibalanus amphitrite</name>
    <name type="common">Striped barnacle</name>
    <name type="synonym">Balanus amphitrite</name>
    <dbReference type="NCBI Taxonomy" id="1232801"/>
    <lineage>
        <taxon>Eukaryota</taxon>
        <taxon>Metazoa</taxon>
        <taxon>Ecdysozoa</taxon>
        <taxon>Arthropoda</taxon>
        <taxon>Crustacea</taxon>
        <taxon>Multicrustacea</taxon>
        <taxon>Cirripedia</taxon>
        <taxon>Thoracica</taxon>
        <taxon>Thoracicalcarea</taxon>
        <taxon>Balanomorpha</taxon>
        <taxon>Balanoidea</taxon>
        <taxon>Balanidae</taxon>
        <taxon>Amphibalaninae</taxon>
        <taxon>Amphibalanus</taxon>
    </lineage>
</organism>
<keyword evidence="7" id="KW-0812">Transmembrane</keyword>
<evidence type="ECO:0000256" key="7">
    <source>
        <dbReference type="SAM" id="Phobius"/>
    </source>
</evidence>